<dbReference type="HOGENOM" id="CLU_911584_0_0_11"/>
<dbReference type="SUPFAM" id="SSF55729">
    <property type="entry name" value="Acyl-CoA N-acyltransferases (Nat)"/>
    <property type="match status" value="1"/>
</dbReference>
<reference evidence="2 3" key="1">
    <citation type="journal article" date="2014" name="J. Biotechnol.">
        <title>Complete genome sequence of the actinobacterium Actinoplanes friuliensis HAG 010964, producer of the lipopeptide antibiotic friulimycin.</title>
        <authorList>
            <person name="Ruckert C."/>
            <person name="Szczepanowski R."/>
            <person name="Albersmeier A."/>
            <person name="Goesmann A."/>
            <person name="Fischer N."/>
            <person name="Steinkamper A."/>
            <person name="Puhler A."/>
            <person name="Biener R."/>
            <person name="Schwartz D."/>
            <person name="Kalinowski J."/>
        </authorList>
    </citation>
    <scope>NUCLEOTIDE SEQUENCE [LARGE SCALE GENOMIC DNA]</scope>
    <source>
        <strain evidence="2 3">DSM 7358</strain>
    </source>
</reference>
<dbReference type="PATRIC" id="fig|1246995.3.peg.3163"/>
<dbReference type="GO" id="GO:0016747">
    <property type="term" value="F:acyltransferase activity, transferring groups other than amino-acyl groups"/>
    <property type="evidence" value="ECO:0007669"/>
    <property type="project" value="InterPro"/>
</dbReference>
<evidence type="ECO:0000259" key="1">
    <source>
        <dbReference type="PROSITE" id="PS51186"/>
    </source>
</evidence>
<keyword evidence="2" id="KW-0808">Transferase</keyword>
<accession>U5VX74</accession>
<feature type="domain" description="N-acetyltransferase" evidence="1">
    <location>
        <begin position="94"/>
        <end position="252"/>
    </location>
</feature>
<dbReference type="PROSITE" id="PS51186">
    <property type="entry name" value="GNAT"/>
    <property type="match status" value="1"/>
</dbReference>
<dbReference type="AlphaFoldDB" id="U5VX74"/>
<dbReference type="EMBL" id="CP006272">
    <property type="protein sequence ID" value="AGZ41397.1"/>
    <property type="molecule type" value="Genomic_DNA"/>
</dbReference>
<dbReference type="KEGG" id="afs:AFR_15575"/>
<dbReference type="Proteomes" id="UP000017746">
    <property type="component" value="Chromosome"/>
</dbReference>
<dbReference type="eggNOG" id="COG3153">
    <property type="taxonomic scope" value="Bacteria"/>
</dbReference>
<gene>
    <name evidence="2" type="ORF">AFR_15575</name>
</gene>
<sequence>MWRDADGEVVAWAGLIRPGGLELHASPSLVPTVLRWFDQAAGSVEQTVTAMDTDTALIAGLRNSGYCEADEPYFRHCVRDLDGDLPAPTLPDGYRVRATRRGEVAERAAVHRAAWRPKSLGRLQVPPVDLGDGESGMATERYRVIAETWPYRRDLDLVVEASDGTLVASALGWYDDVNRAALLEPVGTDPRHARRGLGAAVSLACLRSMRDAGATLAVVCPRGDTGYPVPRELYHRIGFRDAGRTVTYRRAA</sequence>
<dbReference type="InterPro" id="IPR013653">
    <property type="entry name" value="GCN5-like_dom"/>
</dbReference>
<keyword evidence="3" id="KW-1185">Reference proteome</keyword>
<dbReference type="Pfam" id="PF08445">
    <property type="entry name" value="FR47"/>
    <property type="match status" value="1"/>
</dbReference>
<name>U5VX74_9ACTN</name>
<evidence type="ECO:0000313" key="2">
    <source>
        <dbReference type="EMBL" id="AGZ41397.1"/>
    </source>
</evidence>
<evidence type="ECO:0000313" key="3">
    <source>
        <dbReference type="Proteomes" id="UP000017746"/>
    </source>
</evidence>
<organism evidence="2 3">
    <name type="scientific">Actinoplanes friuliensis DSM 7358</name>
    <dbReference type="NCBI Taxonomy" id="1246995"/>
    <lineage>
        <taxon>Bacteria</taxon>
        <taxon>Bacillati</taxon>
        <taxon>Actinomycetota</taxon>
        <taxon>Actinomycetes</taxon>
        <taxon>Micromonosporales</taxon>
        <taxon>Micromonosporaceae</taxon>
        <taxon>Actinoplanes</taxon>
    </lineage>
</organism>
<dbReference type="Gene3D" id="3.40.630.30">
    <property type="match status" value="1"/>
</dbReference>
<proteinExistence type="predicted"/>
<dbReference type="STRING" id="1246995.AFR_15575"/>
<dbReference type="InterPro" id="IPR000182">
    <property type="entry name" value="GNAT_dom"/>
</dbReference>
<dbReference type="InterPro" id="IPR016181">
    <property type="entry name" value="Acyl_CoA_acyltransferase"/>
</dbReference>
<protein>
    <submittedName>
        <fullName evidence="2">GCN5-related N-acetyltransferase</fullName>
    </submittedName>
</protein>